<accession>A0A6M3LU88</accession>
<organism evidence="1">
    <name type="scientific">viral metagenome</name>
    <dbReference type="NCBI Taxonomy" id="1070528"/>
    <lineage>
        <taxon>unclassified sequences</taxon>
        <taxon>metagenomes</taxon>
        <taxon>organismal metagenomes</taxon>
    </lineage>
</organism>
<reference evidence="1" key="1">
    <citation type="submission" date="2020-03" db="EMBL/GenBank/DDBJ databases">
        <title>The deep terrestrial virosphere.</title>
        <authorList>
            <person name="Holmfeldt K."/>
            <person name="Nilsson E."/>
            <person name="Simone D."/>
            <person name="Lopez-Fernandez M."/>
            <person name="Wu X."/>
            <person name="de Brujin I."/>
            <person name="Lundin D."/>
            <person name="Andersson A."/>
            <person name="Bertilsson S."/>
            <person name="Dopson M."/>
        </authorList>
    </citation>
    <scope>NUCLEOTIDE SEQUENCE</scope>
    <source>
        <strain evidence="1">MM415B08197</strain>
    </source>
</reference>
<gene>
    <name evidence="1" type="ORF">MM415B08197_0009</name>
</gene>
<proteinExistence type="predicted"/>
<sequence>MKYIEIGIGNKNFISSEIESGQSEYRIKGTIKLNVISFYIRIQLIYKVIIFDTKDFLIVKRKNYKKFKLLFGIKGN</sequence>
<dbReference type="EMBL" id="MT143409">
    <property type="protein sequence ID" value="QJA96531.1"/>
    <property type="molecule type" value="Genomic_DNA"/>
</dbReference>
<dbReference type="InterPro" id="IPR025009">
    <property type="entry name" value="DUF3977"/>
</dbReference>
<protein>
    <submittedName>
        <fullName evidence="1">Uncharacterized protein</fullName>
    </submittedName>
</protein>
<dbReference type="AlphaFoldDB" id="A0A6M3LU88"/>
<dbReference type="Pfam" id="PF13122">
    <property type="entry name" value="DUF3977"/>
    <property type="match status" value="1"/>
</dbReference>
<evidence type="ECO:0000313" key="1">
    <source>
        <dbReference type="EMBL" id="QJA96531.1"/>
    </source>
</evidence>
<name>A0A6M3LU88_9ZZZZ</name>